<evidence type="ECO:0000313" key="2">
    <source>
        <dbReference type="EMBL" id="EKM48608.1"/>
    </source>
</evidence>
<feature type="compositionally biased region" description="Polar residues" evidence="1">
    <location>
        <begin position="8"/>
        <end position="26"/>
    </location>
</feature>
<feature type="region of interest" description="Disordered" evidence="1">
    <location>
        <begin position="1"/>
        <end position="131"/>
    </location>
</feature>
<dbReference type="KEGG" id="pco:PHACADRAFT_214732"/>
<dbReference type="HOGENOM" id="CLU_1082236_0_0_1"/>
<dbReference type="GeneID" id="18913578"/>
<organism evidence="2 3">
    <name type="scientific">Phanerochaete carnosa (strain HHB-10118-sp)</name>
    <name type="common">White-rot fungus</name>
    <name type="synonym">Peniophora carnosa</name>
    <dbReference type="NCBI Taxonomy" id="650164"/>
    <lineage>
        <taxon>Eukaryota</taxon>
        <taxon>Fungi</taxon>
        <taxon>Dikarya</taxon>
        <taxon>Basidiomycota</taxon>
        <taxon>Agaricomycotina</taxon>
        <taxon>Agaricomycetes</taxon>
        <taxon>Polyporales</taxon>
        <taxon>Phanerochaetaceae</taxon>
        <taxon>Phanerochaete</taxon>
    </lineage>
</organism>
<dbReference type="RefSeq" id="XP_007402841.1">
    <property type="nucleotide sequence ID" value="XM_007402779.1"/>
</dbReference>
<feature type="compositionally biased region" description="Polar residues" evidence="1">
    <location>
        <begin position="112"/>
        <end position="131"/>
    </location>
</feature>
<evidence type="ECO:0000256" key="1">
    <source>
        <dbReference type="SAM" id="MobiDB-lite"/>
    </source>
</evidence>
<gene>
    <name evidence="2" type="ORF">PHACADRAFT_214732</name>
</gene>
<dbReference type="InParanoid" id="K5VBY1"/>
<feature type="compositionally biased region" description="Polar residues" evidence="1">
    <location>
        <begin position="56"/>
        <end position="65"/>
    </location>
</feature>
<dbReference type="Proteomes" id="UP000008370">
    <property type="component" value="Unassembled WGS sequence"/>
</dbReference>
<feature type="compositionally biased region" description="Polar residues" evidence="1">
    <location>
        <begin position="147"/>
        <end position="167"/>
    </location>
</feature>
<dbReference type="AlphaFoldDB" id="K5VBY1"/>
<reference evidence="2 3" key="1">
    <citation type="journal article" date="2012" name="BMC Genomics">
        <title>Comparative genomics of the white-rot fungi, Phanerochaete carnosa and P. chrysosporium, to elucidate the genetic basis of the distinct wood types they colonize.</title>
        <authorList>
            <person name="Suzuki H."/>
            <person name="MacDonald J."/>
            <person name="Syed K."/>
            <person name="Salamov A."/>
            <person name="Hori C."/>
            <person name="Aerts A."/>
            <person name="Henrissat B."/>
            <person name="Wiebenga A."/>
            <person name="vanKuyk P.A."/>
            <person name="Barry K."/>
            <person name="Lindquist E."/>
            <person name="LaButti K."/>
            <person name="Lapidus A."/>
            <person name="Lucas S."/>
            <person name="Coutinho P."/>
            <person name="Gong Y."/>
            <person name="Samejima M."/>
            <person name="Mahadevan R."/>
            <person name="Abou-Zaid M."/>
            <person name="de Vries R.P."/>
            <person name="Igarashi K."/>
            <person name="Yadav J.S."/>
            <person name="Grigoriev I.V."/>
            <person name="Master E.R."/>
        </authorList>
    </citation>
    <scope>NUCLEOTIDE SEQUENCE [LARGE SCALE GENOMIC DNA]</scope>
    <source>
        <strain evidence="2 3">HHB-10118-sp</strain>
    </source>
</reference>
<keyword evidence="3" id="KW-1185">Reference proteome</keyword>
<feature type="region of interest" description="Disordered" evidence="1">
    <location>
        <begin position="144"/>
        <end position="174"/>
    </location>
</feature>
<protein>
    <submittedName>
        <fullName evidence="2">Uncharacterized protein</fullName>
    </submittedName>
</protein>
<feature type="compositionally biased region" description="Basic and acidic residues" evidence="1">
    <location>
        <begin position="87"/>
        <end position="97"/>
    </location>
</feature>
<sequence>MPVDRTKSVVTIHTDSSPDSSPQASHVFSGKRKLRQRSSHDTQRMRSFFQAGGALDSQTTDSQYINGFLEGPGPNGFMSASPLDEGVGLRERGKDTEQQTSSGSDDGAINKHSPTPSRSPLETTLEPNSDQTALAKHELRSFAKVSAPSTPSPTFLANVSSSGTQALEGSRQLDSPPFRINRPLVLHVHPSKMYPGTRQVYRKLKPALEPIGKTEYEIQEAARVEYLRRVGLRLLPMPSENFLQIALVPIAPPDAAL</sequence>
<dbReference type="EMBL" id="JH930881">
    <property type="protein sequence ID" value="EKM48608.1"/>
    <property type="molecule type" value="Genomic_DNA"/>
</dbReference>
<evidence type="ECO:0000313" key="3">
    <source>
        <dbReference type="Proteomes" id="UP000008370"/>
    </source>
</evidence>
<proteinExistence type="predicted"/>
<name>K5VBY1_PHACS</name>
<accession>K5VBY1</accession>